<proteinExistence type="inferred from homology"/>
<feature type="domain" description="RING-type" evidence="21">
    <location>
        <begin position="240"/>
        <end position="279"/>
    </location>
</feature>
<evidence type="ECO:0000256" key="7">
    <source>
        <dbReference type="ARBA" id="ARBA00022692"/>
    </source>
</evidence>
<evidence type="ECO:0000256" key="11">
    <source>
        <dbReference type="ARBA" id="ARBA00022824"/>
    </source>
</evidence>
<evidence type="ECO:0000256" key="17">
    <source>
        <dbReference type="ARBA" id="ARBA00080284"/>
    </source>
</evidence>
<feature type="region of interest" description="Disordered" evidence="19">
    <location>
        <begin position="477"/>
        <end position="558"/>
    </location>
</feature>
<evidence type="ECO:0000256" key="8">
    <source>
        <dbReference type="ARBA" id="ARBA00022723"/>
    </source>
</evidence>
<feature type="region of interest" description="Disordered" evidence="19">
    <location>
        <begin position="286"/>
        <end position="324"/>
    </location>
</feature>
<comment type="similarity">
    <text evidence="4">Belongs to the HRD1 family.</text>
</comment>
<evidence type="ECO:0000256" key="14">
    <source>
        <dbReference type="ARBA" id="ARBA00023136"/>
    </source>
</evidence>
<dbReference type="InterPro" id="IPR058051">
    <property type="entry name" value="Znf_RING_synoviolin"/>
</dbReference>
<evidence type="ECO:0000256" key="1">
    <source>
        <dbReference type="ARBA" id="ARBA00000900"/>
    </source>
</evidence>
<evidence type="ECO:0000256" key="3">
    <source>
        <dbReference type="ARBA" id="ARBA00004906"/>
    </source>
</evidence>
<feature type="transmembrane region" description="Helical" evidence="20">
    <location>
        <begin position="103"/>
        <end position="120"/>
    </location>
</feature>
<dbReference type="Proteomes" id="UP000694407">
    <property type="component" value="Unplaced"/>
</dbReference>
<keyword evidence="14 20" id="KW-0472">Membrane</keyword>
<keyword evidence="6" id="KW-0808">Transferase</keyword>
<dbReference type="GeneTree" id="ENSGT00940000157743"/>
<feature type="region of interest" description="Disordered" evidence="19">
    <location>
        <begin position="342"/>
        <end position="394"/>
    </location>
</feature>
<feature type="compositionally biased region" description="Acidic residues" evidence="19">
    <location>
        <begin position="532"/>
        <end position="541"/>
    </location>
</feature>
<sequence>MFRTAVMMAASLALTGAVVAHAYYLKHQFYPTVVYLTKSSPSMAVLYIQAFVLVFLLGKVMGKVFFGQLRAAEMEHLLERSWYAVTETCLAFTVFRDDFSPRFVALFTLLLFLKCFHWLAEDRVDFYAILMTMVLTIFIKYVLHSVDLQSENPWDNKAVYMLYTELFTGFIKVLLYMAFMTIMIKVHTFPLFAIRPMYLAMRQFKKAVTDAIMSRRAIRNMNTLYPDATPEELQAMDNVCIICREEMVTGAKRLPCNHIFHTSCLRSWFQRQQTCPTCRMDVLRASLPAQSPPPPEPADQGPPPAPHPPPLLPQPPNFPQGLLPPFPPGMFPLWPPMGPFPPVPPPPSSGEAAAPPSTSAALSHPSGAATTTAAGTGAPAPAPGSAPEASPAPGFPFPPPWMGMPLPPPFAFPPMPVPPAGFAGLTPEELRALEGHERQHLEARLQSLRNIHTLLDAAMLQINQYLTVLASLGPPRPATSVNPAEETASPVVAAASSTSIPSSEATTPSPGASPPAPETEKPPAPESVGAEELPEDGEPDAAELRRRRLQKLESPVAH</sequence>
<evidence type="ECO:0000313" key="22">
    <source>
        <dbReference type="Ensembl" id="ENSMMMP00000011077.1"/>
    </source>
</evidence>
<dbReference type="EC" id="2.3.2.27" evidence="5"/>
<feature type="transmembrane region" description="Helical" evidence="20">
    <location>
        <begin position="44"/>
        <end position="66"/>
    </location>
</feature>
<dbReference type="PANTHER" id="PTHR22763">
    <property type="entry name" value="RING ZINC FINGER PROTEIN"/>
    <property type="match status" value="1"/>
</dbReference>
<feature type="compositionally biased region" description="Low complexity" evidence="19">
    <location>
        <begin position="483"/>
        <end position="510"/>
    </location>
</feature>
<feature type="compositionally biased region" description="Low complexity" evidence="19">
    <location>
        <begin position="349"/>
        <end position="392"/>
    </location>
</feature>
<evidence type="ECO:0000256" key="9">
    <source>
        <dbReference type="ARBA" id="ARBA00022771"/>
    </source>
</evidence>
<keyword evidence="7 20" id="KW-0812">Transmembrane</keyword>
<dbReference type="SUPFAM" id="SSF57850">
    <property type="entry name" value="RING/U-box"/>
    <property type="match status" value="1"/>
</dbReference>
<comment type="pathway">
    <text evidence="3">Protein modification; protein ubiquitination.</text>
</comment>
<reference evidence="22" key="2">
    <citation type="submission" date="2025-09" db="UniProtKB">
        <authorList>
            <consortium name="Ensembl"/>
        </authorList>
    </citation>
    <scope>IDENTIFICATION</scope>
</reference>
<keyword evidence="11" id="KW-0256">Endoplasmic reticulum</keyword>
<keyword evidence="8" id="KW-0479">Metal-binding</keyword>
<dbReference type="PROSITE" id="PS50089">
    <property type="entry name" value="ZF_RING_2"/>
    <property type="match status" value="1"/>
</dbReference>
<evidence type="ECO:0000256" key="20">
    <source>
        <dbReference type="SAM" id="Phobius"/>
    </source>
</evidence>
<dbReference type="PRINTS" id="PR01217">
    <property type="entry name" value="PRICHEXTENSN"/>
</dbReference>
<dbReference type="InterPro" id="IPR050731">
    <property type="entry name" value="HRD1_E3_ubiq-ligases"/>
</dbReference>
<dbReference type="GO" id="GO:0043161">
    <property type="term" value="P:proteasome-mediated ubiquitin-dependent protein catabolic process"/>
    <property type="evidence" value="ECO:0007669"/>
    <property type="project" value="TreeGrafter"/>
</dbReference>
<dbReference type="FunFam" id="3.30.40.10:FF:000088">
    <property type="entry name" value="E3 ubiquitin-protein ligase synoviolin"/>
    <property type="match status" value="1"/>
</dbReference>
<evidence type="ECO:0000256" key="12">
    <source>
        <dbReference type="ARBA" id="ARBA00022833"/>
    </source>
</evidence>
<evidence type="ECO:0000256" key="6">
    <source>
        <dbReference type="ARBA" id="ARBA00022679"/>
    </source>
</evidence>
<evidence type="ECO:0000256" key="4">
    <source>
        <dbReference type="ARBA" id="ARBA00010089"/>
    </source>
</evidence>
<dbReference type="PANTHER" id="PTHR22763:SF184">
    <property type="entry name" value="E3 UBIQUITIN-PROTEIN LIGASE SYNOVIOLIN"/>
    <property type="match status" value="1"/>
</dbReference>
<evidence type="ECO:0000313" key="23">
    <source>
        <dbReference type="Proteomes" id="UP000694407"/>
    </source>
</evidence>
<dbReference type="GO" id="GO:0061630">
    <property type="term" value="F:ubiquitin protein ligase activity"/>
    <property type="evidence" value="ECO:0007669"/>
    <property type="project" value="UniProtKB-EC"/>
</dbReference>
<name>A0A8C5ZB92_MARMA</name>
<dbReference type="GO" id="GO:0036503">
    <property type="term" value="P:ERAD pathway"/>
    <property type="evidence" value="ECO:0007669"/>
    <property type="project" value="TreeGrafter"/>
</dbReference>
<gene>
    <name evidence="22" type="primary">SYVN1</name>
</gene>
<dbReference type="AlphaFoldDB" id="A0A8C5ZB92"/>
<dbReference type="GO" id="GO:1902236">
    <property type="term" value="P:negative regulation of endoplasmic reticulum stress-induced intrinsic apoptotic signaling pathway"/>
    <property type="evidence" value="ECO:0007669"/>
    <property type="project" value="UniProtKB-ARBA"/>
</dbReference>
<evidence type="ECO:0000256" key="10">
    <source>
        <dbReference type="ARBA" id="ARBA00022786"/>
    </source>
</evidence>
<dbReference type="Ensembl" id="ENSMMMT00000012647.1">
    <property type="protein sequence ID" value="ENSMMMP00000011077.1"/>
    <property type="gene ID" value="ENSMMMG00000009710.1"/>
</dbReference>
<dbReference type="CDD" id="cd16479">
    <property type="entry name" value="RING-H2_synoviolin"/>
    <property type="match status" value="1"/>
</dbReference>
<evidence type="ECO:0000256" key="13">
    <source>
        <dbReference type="ARBA" id="ARBA00022989"/>
    </source>
</evidence>
<evidence type="ECO:0000256" key="18">
    <source>
        <dbReference type="PROSITE-ProRule" id="PRU00175"/>
    </source>
</evidence>
<dbReference type="GO" id="GO:0016567">
    <property type="term" value="P:protein ubiquitination"/>
    <property type="evidence" value="ECO:0007669"/>
    <property type="project" value="UniProtKB-UniPathway"/>
</dbReference>
<dbReference type="Pfam" id="PF13639">
    <property type="entry name" value="zf-RING_2"/>
    <property type="match status" value="1"/>
</dbReference>
<evidence type="ECO:0000256" key="16">
    <source>
        <dbReference type="ARBA" id="ARBA00078546"/>
    </source>
</evidence>
<dbReference type="Gene3D" id="3.30.40.10">
    <property type="entry name" value="Zinc/RING finger domain, C3HC4 (zinc finger)"/>
    <property type="match status" value="1"/>
</dbReference>
<keyword evidence="10" id="KW-0833">Ubl conjugation pathway</keyword>
<keyword evidence="23" id="KW-1185">Reference proteome</keyword>
<keyword evidence="12" id="KW-0862">Zinc</keyword>
<feature type="transmembrane region" description="Helical" evidence="20">
    <location>
        <begin position="126"/>
        <end position="146"/>
    </location>
</feature>
<reference evidence="22" key="1">
    <citation type="submission" date="2025-08" db="UniProtKB">
        <authorList>
            <consortium name="Ensembl"/>
        </authorList>
    </citation>
    <scope>IDENTIFICATION</scope>
</reference>
<dbReference type="GO" id="GO:0044322">
    <property type="term" value="C:endoplasmic reticulum quality control compartment"/>
    <property type="evidence" value="ECO:0007669"/>
    <property type="project" value="UniProtKB-ARBA"/>
</dbReference>
<dbReference type="GO" id="GO:0050821">
    <property type="term" value="P:protein stabilization"/>
    <property type="evidence" value="ECO:0007669"/>
    <property type="project" value="UniProtKB-ARBA"/>
</dbReference>
<dbReference type="InterPro" id="IPR013083">
    <property type="entry name" value="Znf_RING/FYVE/PHD"/>
</dbReference>
<feature type="transmembrane region" description="Helical" evidence="20">
    <location>
        <begin position="158"/>
        <end position="179"/>
    </location>
</feature>
<evidence type="ECO:0000256" key="2">
    <source>
        <dbReference type="ARBA" id="ARBA00004477"/>
    </source>
</evidence>
<evidence type="ECO:0000256" key="19">
    <source>
        <dbReference type="SAM" id="MobiDB-lite"/>
    </source>
</evidence>
<dbReference type="GO" id="GO:0008270">
    <property type="term" value="F:zinc ion binding"/>
    <property type="evidence" value="ECO:0007669"/>
    <property type="project" value="UniProtKB-KW"/>
</dbReference>
<feature type="compositionally biased region" description="Pro residues" evidence="19">
    <location>
        <begin position="290"/>
        <end position="324"/>
    </location>
</feature>
<dbReference type="SMART" id="SM00184">
    <property type="entry name" value="RING"/>
    <property type="match status" value="1"/>
</dbReference>
<evidence type="ECO:0000256" key="5">
    <source>
        <dbReference type="ARBA" id="ARBA00012483"/>
    </source>
</evidence>
<keyword evidence="13 20" id="KW-1133">Transmembrane helix</keyword>
<accession>A0A8C5ZB92</accession>
<dbReference type="UniPathway" id="UPA00143"/>
<organism evidence="22 23">
    <name type="scientific">Marmota marmota marmota</name>
    <name type="common">Alpine marmot</name>
    <dbReference type="NCBI Taxonomy" id="9994"/>
    <lineage>
        <taxon>Eukaryota</taxon>
        <taxon>Metazoa</taxon>
        <taxon>Chordata</taxon>
        <taxon>Craniata</taxon>
        <taxon>Vertebrata</taxon>
        <taxon>Euteleostomi</taxon>
        <taxon>Mammalia</taxon>
        <taxon>Eutheria</taxon>
        <taxon>Euarchontoglires</taxon>
        <taxon>Glires</taxon>
        <taxon>Rodentia</taxon>
        <taxon>Sciuromorpha</taxon>
        <taxon>Sciuridae</taxon>
        <taxon>Xerinae</taxon>
        <taxon>Marmotini</taxon>
        <taxon>Marmota</taxon>
    </lineage>
</organism>
<comment type="catalytic activity">
    <reaction evidence="1">
        <text>S-ubiquitinyl-[E2 ubiquitin-conjugating enzyme]-L-cysteine + [acceptor protein]-L-lysine = [E2 ubiquitin-conjugating enzyme]-L-cysteine + N(6)-ubiquitinyl-[acceptor protein]-L-lysine.</text>
        <dbReference type="EC" id="2.3.2.27"/>
    </reaction>
</comment>
<dbReference type="GO" id="GO:0005789">
    <property type="term" value="C:endoplasmic reticulum membrane"/>
    <property type="evidence" value="ECO:0007669"/>
    <property type="project" value="UniProtKB-SubCell"/>
</dbReference>
<comment type="subcellular location">
    <subcellularLocation>
        <location evidence="2">Endoplasmic reticulum membrane</location>
        <topology evidence="2">Multi-pass membrane protein</topology>
    </subcellularLocation>
</comment>
<dbReference type="InterPro" id="IPR057992">
    <property type="entry name" value="TPR_SYVN1_N"/>
</dbReference>
<evidence type="ECO:0000259" key="21">
    <source>
        <dbReference type="PROSITE" id="PS50089"/>
    </source>
</evidence>
<protein>
    <recommendedName>
        <fullName evidence="15">E3 ubiquitin-protein ligase synoviolin</fullName>
        <ecNumber evidence="5">2.3.2.27</ecNumber>
    </recommendedName>
    <alternativeName>
        <fullName evidence="16">RING-type E3 ubiquitin transferase synoviolin</fullName>
    </alternativeName>
    <alternativeName>
        <fullName evidence="17">Synovial apoptosis inhibitor 1</fullName>
    </alternativeName>
</protein>
<dbReference type="Pfam" id="PF25563">
    <property type="entry name" value="TPR_SYVN1_N"/>
    <property type="match status" value="2"/>
</dbReference>
<evidence type="ECO:0000256" key="15">
    <source>
        <dbReference type="ARBA" id="ARBA00072830"/>
    </source>
</evidence>
<keyword evidence="9 18" id="KW-0863">Zinc-finger</keyword>
<dbReference type="InterPro" id="IPR001841">
    <property type="entry name" value="Znf_RING"/>
</dbReference>